<dbReference type="Proteomes" id="UP000002572">
    <property type="component" value="Chromosome"/>
</dbReference>
<dbReference type="AlphaFoldDB" id="E6W1Y1"/>
<organism evidence="2 3">
    <name type="scientific">Desulfurispirillum indicum (strain ATCC BAA-1389 / DSM 22839 / S5)</name>
    <dbReference type="NCBI Taxonomy" id="653733"/>
    <lineage>
        <taxon>Bacteria</taxon>
        <taxon>Pseudomonadati</taxon>
        <taxon>Chrysiogenota</taxon>
        <taxon>Chrysiogenia</taxon>
        <taxon>Chrysiogenales</taxon>
        <taxon>Chrysiogenaceae</taxon>
        <taxon>Desulfurispirillum</taxon>
    </lineage>
</organism>
<reference evidence="2 3" key="1">
    <citation type="submission" date="2010-12" db="EMBL/GenBank/DDBJ databases">
        <title>Complete sequence of Desulfurispirillum indicum S5.</title>
        <authorList>
            <consortium name="US DOE Joint Genome Institute"/>
            <person name="Lucas S."/>
            <person name="Copeland A."/>
            <person name="Lapidus A."/>
            <person name="Cheng J.-F."/>
            <person name="Goodwin L."/>
            <person name="Pitluck S."/>
            <person name="Chertkov O."/>
            <person name="Held B."/>
            <person name="Detter J.C."/>
            <person name="Han C."/>
            <person name="Tapia R."/>
            <person name="Land M."/>
            <person name="Hauser L."/>
            <person name="Kyrpides N."/>
            <person name="Ivanova N."/>
            <person name="Mikhailova N."/>
            <person name="Haggblom M."/>
            <person name="Rauschenbach I."/>
            <person name="Bini E."/>
            <person name="Woyke T."/>
        </authorList>
    </citation>
    <scope>NUCLEOTIDE SEQUENCE [LARGE SCALE GENOMIC DNA]</scope>
    <source>
        <strain evidence="3">ATCC BAA-1389 / DSM 22839 / S5</strain>
    </source>
</reference>
<dbReference type="Gene3D" id="1.10.3210.10">
    <property type="entry name" value="Hypothetical protein af1432"/>
    <property type="match status" value="1"/>
</dbReference>
<dbReference type="InterPro" id="IPR003607">
    <property type="entry name" value="HD/PDEase_dom"/>
</dbReference>
<protein>
    <submittedName>
        <fullName evidence="2">Metal dependent phosphohydrolase</fullName>
    </submittedName>
</protein>
<dbReference type="eggNOG" id="COG1639">
    <property type="taxonomic scope" value="Bacteria"/>
</dbReference>
<dbReference type="KEGG" id="din:Selin_1880"/>
<evidence type="ECO:0000313" key="3">
    <source>
        <dbReference type="Proteomes" id="UP000002572"/>
    </source>
</evidence>
<dbReference type="HOGENOM" id="CLU_048246_4_2_0"/>
<dbReference type="NCBIfam" id="TIGR00277">
    <property type="entry name" value="HDIG"/>
    <property type="match status" value="1"/>
</dbReference>
<feature type="domain" description="HDOD" evidence="1">
    <location>
        <begin position="16"/>
        <end position="212"/>
    </location>
</feature>
<keyword evidence="2" id="KW-0378">Hydrolase</keyword>
<accession>E6W1Y1</accession>
<dbReference type="InterPro" id="IPR013976">
    <property type="entry name" value="HDOD"/>
</dbReference>
<dbReference type="PANTHER" id="PTHR33525">
    <property type="match status" value="1"/>
</dbReference>
<dbReference type="GO" id="GO:0016787">
    <property type="term" value="F:hydrolase activity"/>
    <property type="evidence" value="ECO:0007669"/>
    <property type="project" value="UniProtKB-KW"/>
</dbReference>
<dbReference type="InterPro" id="IPR006675">
    <property type="entry name" value="HDIG_dom"/>
</dbReference>
<dbReference type="Pfam" id="PF08668">
    <property type="entry name" value="HDOD"/>
    <property type="match status" value="1"/>
</dbReference>
<sequence length="284" mass="31970">MKPLTLEELLQNINTLPPIPSLVIHVLELLDDKNSDTRLISDQLACDPALTASILAVCNSGYYSVRQEITSIQMAISYLGRNTIKRILITSLVSRYYQNLPKGYEAYPGQLWEHCIAVAIFAELLGEHSAQLNRDTLFTVGLLHDVGKIVLNSLLHEEYQKVLEITRQNSRPFEEVERELFGFTHGEAGAYLLEKWKMPSVFIDVARHHCSPAPSHAPEVHVVAAANTMARSMGLGTDIYIVECAPDHPLLDKISQQEGLMEDLIARFQQSFQRTSELYRNAVK</sequence>
<dbReference type="InterPro" id="IPR052340">
    <property type="entry name" value="RNase_Y/CdgJ"/>
</dbReference>
<dbReference type="SUPFAM" id="SSF109604">
    <property type="entry name" value="HD-domain/PDEase-like"/>
    <property type="match status" value="1"/>
</dbReference>
<dbReference type="EMBL" id="CP002432">
    <property type="protein sequence ID" value="ADU66607.1"/>
    <property type="molecule type" value="Genomic_DNA"/>
</dbReference>
<dbReference type="STRING" id="653733.Selin_1880"/>
<evidence type="ECO:0000313" key="2">
    <source>
        <dbReference type="EMBL" id="ADU66607.1"/>
    </source>
</evidence>
<proteinExistence type="predicted"/>
<dbReference type="SMART" id="SM00471">
    <property type="entry name" value="HDc"/>
    <property type="match status" value="1"/>
</dbReference>
<dbReference type="PANTHER" id="PTHR33525:SF3">
    <property type="entry name" value="RIBONUCLEASE Y"/>
    <property type="match status" value="1"/>
</dbReference>
<dbReference type="InParanoid" id="E6W1Y1"/>
<dbReference type="RefSeq" id="WP_013506487.1">
    <property type="nucleotide sequence ID" value="NC_014836.1"/>
</dbReference>
<dbReference type="OrthoDB" id="9803649at2"/>
<dbReference type="PROSITE" id="PS51833">
    <property type="entry name" value="HDOD"/>
    <property type="match status" value="1"/>
</dbReference>
<evidence type="ECO:0000259" key="1">
    <source>
        <dbReference type="PROSITE" id="PS51833"/>
    </source>
</evidence>
<keyword evidence="3" id="KW-1185">Reference proteome</keyword>
<gene>
    <name evidence="2" type="ordered locus">Selin_1880</name>
</gene>
<name>E6W1Y1_DESIS</name>